<accession>A0ABD3MY85</accession>
<evidence type="ECO:0000313" key="2">
    <source>
        <dbReference type="EMBL" id="KAL3768314.1"/>
    </source>
</evidence>
<evidence type="ECO:0000256" key="1">
    <source>
        <dbReference type="SAM" id="MobiDB-lite"/>
    </source>
</evidence>
<dbReference type="AlphaFoldDB" id="A0ABD3MY85"/>
<name>A0ABD3MY85_9STRA</name>
<comment type="caution">
    <text evidence="2">The sequence shown here is derived from an EMBL/GenBank/DDBJ whole genome shotgun (WGS) entry which is preliminary data.</text>
</comment>
<feature type="region of interest" description="Disordered" evidence="1">
    <location>
        <begin position="1"/>
        <end position="39"/>
    </location>
</feature>
<keyword evidence="3" id="KW-1185">Reference proteome</keyword>
<feature type="compositionally biased region" description="Low complexity" evidence="1">
    <location>
        <begin position="1"/>
        <end position="21"/>
    </location>
</feature>
<dbReference type="EMBL" id="JALLBG020000066">
    <property type="protein sequence ID" value="KAL3768314.1"/>
    <property type="molecule type" value="Genomic_DNA"/>
</dbReference>
<organism evidence="2 3">
    <name type="scientific">Discostella pseudostelligera</name>
    <dbReference type="NCBI Taxonomy" id="259834"/>
    <lineage>
        <taxon>Eukaryota</taxon>
        <taxon>Sar</taxon>
        <taxon>Stramenopiles</taxon>
        <taxon>Ochrophyta</taxon>
        <taxon>Bacillariophyta</taxon>
        <taxon>Coscinodiscophyceae</taxon>
        <taxon>Thalassiosirophycidae</taxon>
        <taxon>Stephanodiscales</taxon>
        <taxon>Stephanodiscaceae</taxon>
        <taxon>Discostella</taxon>
    </lineage>
</organism>
<reference evidence="2 3" key="1">
    <citation type="submission" date="2024-10" db="EMBL/GenBank/DDBJ databases">
        <title>Updated reference genomes for cyclostephanoid diatoms.</title>
        <authorList>
            <person name="Roberts W.R."/>
            <person name="Alverson A.J."/>
        </authorList>
    </citation>
    <scope>NUCLEOTIDE SEQUENCE [LARGE SCALE GENOMIC DNA]</scope>
    <source>
        <strain evidence="2 3">AJA232-27</strain>
    </source>
</reference>
<protein>
    <submittedName>
        <fullName evidence="2">Uncharacterized protein</fullName>
    </submittedName>
</protein>
<sequence>MMADDSTNNADSSSNNNNNNNKRPRLSSTPAQEQEQEHQLSLLKISDLPDESLEVISKFLSFPSRALFAVAMTAPSLLTAAAGDGEEEEESSSFPWKTGKLKATNQAILSMRDCDLQKGYFEIDFGEVGVEVSLASSLNDNDIHGVLICIDAVNRLEYLSLACCTKITGTGLKPLQGSTVLKSIALSTTISWRPNDIMPYNLRPEIVIPILTSIIDAPDNCLRTISIPRSFRETKIEIVEEFQTKFAELLEAEGYVCPWCTRPQKPGGRELEDREYCVYETEGTRCTGYYCEECYIELYDRVLW</sequence>
<proteinExistence type="predicted"/>
<dbReference type="Proteomes" id="UP001530293">
    <property type="component" value="Unassembled WGS sequence"/>
</dbReference>
<evidence type="ECO:0000313" key="3">
    <source>
        <dbReference type="Proteomes" id="UP001530293"/>
    </source>
</evidence>
<gene>
    <name evidence="2" type="ORF">ACHAWU_006696</name>
</gene>